<dbReference type="Pfam" id="PF06041">
    <property type="entry name" value="DUF924"/>
    <property type="match status" value="1"/>
</dbReference>
<gene>
    <name evidence="2" type="ORF">I6G68_05625</name>
    <name evidence="1" type="ORF">ODY43_00890</name>
</gene>
<dbReference type="EMBL" id="JAOTML010000001">
    <property type="protein sequence ID" value="MCY3052561.1"/>
    <property type="molecule type" value="Genomic_DNA"/>
</dbReference>
<evidence type="ECO:0000313" key="2">
    <source>
        <dbReference type="EMBL" id="QPS00877.1"/>
    </source>
</evidence>
<dbReference type="KEGG" id="aun:AWM73_04430"/>
<dbReference type="OrthoDB" id="7593450at2"/>
<evidence type="ECO:0000313" key="3">
    <source>
        <dbReference type="Proteomes" id="UP000594771"/>
    </source>
</evidence>
<dbReference type="InterPro" id="IPR011990">
    <property type="entry name" value="TPR-like_helical_dom_sf"/>
</dbReference>
<dbReference type="SUPFAM" id="SSF48452">
    <property type="entry name" value="TPR-like"/>
    <property type="match status" value="1"/>
</dbReference>
<sequence length="179" mass="21229">MDYNEVLDFWFKELDPKQWFNGGDQVDQQIIERFSDLHSQVAAGEHADWRQDAKGRLAEIIVLDQFSRNIYRNSGQAYAYDNMALALAQEGIEHADLNDLTVEERGFFYMPFMHSESLKIHEQALDLFASEPGLSQRLKYEKMHYDIIKEYGRYPYRNEYLGRENTPEEEEYLKHNEGF</sequence>
<dbReference type="AlphaFoldDB" id="A0A109RES2"/>
<protein>
    <submittedName>
        <fullName evidence="2">DUF924 domain-containing protein</fullName>
    </submittedName>
</protein>
<dbReference type="Proteomes" id="UP001069145">
    <property type="component" value="Unassembled WGS sequence"/>
</dbReference>
<dbReference type="Gene3D" id="1.20.58.320">
    <property type="entry name" value="TPR-like"/>
    <property type="match status" value="1"/>
</dbReference>
<reference evidence="1" key="2">
    <citation type="submission" date="2022-09" db="EMBL/GenBank/DDBJ databases">
        <title>Aerococcus urinae taxonomy study.</title>
        <authorList>
            <person name="Christensen J."/>
            <person name="Senneby E."/>
        </authorList>
    </citation>
    <scope>NUCLEOTIDE SEQUENCE</scope>
    <source>
        <strain evidence="1">NLD-066-U95</strain>
    </source>
</reference>
<keyword evidence="4" id="KW-1185">Reference proteome</keyword>
<proteinExistence type="predicted"/>
<dbReference type="Proteomes" id="UP000594771">
    <property type="component" value="Chromosome"/>
</dbReference>
<reference evidence="2 3" key="1">
    <citation type="submission" date="2020-12" db="EMBL/GenBank/DDBJ databases">
        <title>FDA dAtabase for Regulatory Grade micrObial Sequences (FDA-ARGOS): Supporting development and validation of Infectious Disease Dx tests.</title>
        <authorList>
            <person name="Sproer C."/>
            <person name="Gronow S."/>
            <person name="Severitt S."/>
            <person name="Schroder I."/>
            <person name="Tallon L."/>
            <person name="Sadzewicz L."/>
            <person name="Zhao X."/>
            <person name="Boylan J."/>
            <person name="Ott S."/>
            <person name="Bowen H."/>
            <person name="Vavikolanu K."/>
            <person name="Mehta A."/>
            <person name="Aluvathingal J."/>
            <person name="Nadendla S."/>
            <person name="Lowell S."/>
            <person name="Myers T."/>
            <person name="Yan Y."/>
            <person name="Sichtig H."/>
        </authorList>
    </citation>
    <scope>NUCLEOTIDE SEQUENCE [LARGE SCALE GENOMIC DNA]</scope>
    <source>
        <strain evidence="2 3">FDAARGOS_911</strain>
    </source>
</reference>
<dbReference type="Gene3D" id="1.25.40.10">
    <property type="entry name" value="Tetratricopeptide repeat domain"/>
    <property type="match status" value="1"/>
</dbReference>
<organism evidence="2 3">
    <name type="scientific">Aerococcus urinae</name>
    <dbReference type="NCBI Taxonomy" id="1376"/>
    <lineage>
        <taxon>Bacteria</taxon>
        <taxon>Bacillati</taxon>
        <taxon>Bacillota</taxon>
        <taxon>Bacilli</taxon>
        <taxon>Lactobacillales</taxon>
        <taxon>Aerococcaceae</taxon>
        <taxon>Aerococcus</taxon>
    </lineage>
</organism>
<accession>A0A109RES2</accession>
<dbReference type="RefSeq" id="WP_060778255.1">
    <property type="nucleotide sequence ID" value="NZ_CAJHLF010000002.1"/>
</dbReference>
<evidence type="ECO:0000313" key="4">
    <source>
        <dbReference type="Proteomes" id="UP001069145"/>
    </source>
</evidence>
<name>A0A109RES2_9LACT</name>
<dbReference type="EMBL" id="CP065662">
    <property type="protein sequence ID" value="QPS00877.1"/>
    <property type="molecule type" value="Genomic_DNA"/>
</dbReference>
<dbReference type="GeneID" id="35768219"/>
<dbReference type="InterPro" id="IPR010323">
    <property type="entry name" value="DUF924"/>
</dbReference>
<evidence type="ECO:0000313" key="1">
    <source>
        <dbReference type="EMBL" id="MCY3052561.1"/>
    </source>
</evidence>